<dbReference type="KEGG" id="tet:TTHERM_00760580"/>
<keyword evidence="2" id="KW-0472">Membrane</keyword>
<feature type="compositionally biased region" description="Polar residues" evidence="1">
    <location>
        <begin position="549"/>
        <end position="576"/>
    </location>
</feature>
<reference evidence="5" key="1">
    <citation type="journal article" date="2006" name="PLoS Biol.">
        <title>Macronuclear genome sequence of the ciliate Tetrahymena thermophila, a model eukaryote.</title>
        <authorList>
            <person name="Eisen J.A."/>
            <person name="Coyne R.S."/>
            <person name="Wu M."/>
            <person name="Wu D."/>
            <person name="Thiagarajan M."/>
            <person name="Wortman J.R."/>
            <person name="Badger J.H."/>
            <person name="Ren Q."/>
            <person name="Amedeo P."/>
            <person name="Jones K.M."/>
            <person name="Tallon L.J."/>
            <person name="Delcher A.L."/>
            <person name="Salzberg S.L."/>
            <person name="Silva J.C."/>
            <person name="Haas B.J."/>
            <person name="Majoros W.H."/>
            <person name="Farzad M."/>
            <person name="Carlton J.M."/>
            <person name="Smith R.K. Jr."/>
            <person name="Garg J."/>
            <person name="Pearlman R.E."/>
            <person name="Karrer K.M."/>
            <person name="Sun L."/>
            <person name="Manning G."/>
            <person name="Elde N.C."/>
            <person name="Turkewitz A.P."/>
            <person name="Asai D.J."/>
            <person name="Wilkes D.E."/>
            <person name="Wang Y."/>
            <person name="Cai H."/>
            <person name="Collins K."/>
            <person name="Stewart B.A."/>
            <person name="Lee S.R."/>
            <person name="Wilamowska K."/>
            <person name="Weinberg Z."/>
            <person name="Ruzzo W.L."/>
            <person name="Wloga D."/>
            <person name="Gaertig J."/>
            <person name="Frankel J."/>
            <person name="Tsao C.-C."/>
            <person name="Gorovsky M.A."/>
            <person name="Keeling P.J."/>
            <person name="Waller R.F."/>
            <person name="Patron N.J."/>
            <person name="Cherry J.M."/>
            <person name="Stover N.A."/>
            <person name="Krieger C.J."/>
            <person name="del Toro C."/>
            <person name="Ryder H.F."/>
            <person name="Williamson S.C."/>
            <person name="Barbeau R.A."/>
            <person name="Hamilton E.P."/>
            <person name="Orias E."/>
        </authorList>
    </citation>
    <scope>NUCLEOTIDE SEQUENCE [LARGE SCALE GENOMIC DNA]</scope>
    <source>
        <strain evidence="5">SB210</strain>
    </source>
</reference>
<dbReference type="GeneID" id="7839873"/>
<feature type="compositionally biased region" description="Low complexity" evidence="1">
    <location>
        <begin position="577"/>
        <end position="600"/>
    </location>
</feature>
<feature type="region of interest" description="Disordered" evidence="1">
    <location>
        <begin position="539"/>
        <end position="602"/>
    </location>
</feature>
<evidence type="ECO:0000256" key="1">
    <source>
        <dbReference type="SAM" id="MobiDB-lite"/>
    </source>
</evidence>
<keyword evidence="2" id="KW-1133">Transmembrane helix</keyword>
<feature type="domain" description="PAS" evidence="3">
    <location>
        <begin position="1"/>
        <end position="46"/>
    </location>
</feature>
<feature type="transmembrane region" description="Helical" evidence="2">
    <location>
        <begin position="798"/>
        <end position="817"/>
    </location>
</feature>
<dbReference type="InterPro" id="IPR052994">
    <property type="entry name" value="Tiny_macrocysts_regulators"/>
</dbReference>
<accession>I7MFJ7</accession>
<sequence>MKITQEVSNILGFEKSDLIGKEIEAIIPEQYQKYHHIFLKNFIEHGFSSQLQKDKLFQFAINSKGFLVPIDLRIKIDHFSSQDYGVSGLMTKISQMTEYILLTDDFCISNMTEKLYRQCFQFQFKDEYHRIKNIDILRIIPLIGALNFKQSSNLINGKTVNTIMLIPLSKTIMEQLTRKSGHPETELSLLLCKIFIHKYAFFEISADVKKIESSIGKSFYYIQFRQIRRIGRVSEKIDQFNDLKKDLNRLLGLDLKMTQVDSDQVGKKSNNPFTKTYFYQNGRTFLSNTITNSSIVESTYFKSFATSQYDDDDDNDSQYVSDYKVSHQSLRQTHSQFKSQVVEEIKEGQAEEEDEEDTQVLNKYSQTNMNNNLESNQLTKSSSKFTSQFGVNQSKSFGIKQKTGLINKMTSSINTDDMNNSSLFYSASQQQFQDISFINNQKMDETKEFFQTQRGPLTENDNLITTSRNEYQGLITRDNNNISSISNNEIDQTNREIEDYSHNNLSDNQIFSTTQRNPLIDNNQFNDVSFAAYENKTDNDIQHEGFNDTRLNSSESKSNEDQFQIDSNHQQSDQNINSKFNLPSSSASKSSMNSSIQKRSQFSPYKSKDDIIKLNSMKSSVASYRLNTSMKQSIRTQENSRRKRMSRLFKKVLRQVKNSMFWIKKLKQQYYFQDENERELAVLRVDGILIKDESERGGDNTKTAKQKIQTQAVLSDSDFEEDEFESPRKLQSMKSLNRRKTKQKVPILANIKNKKKKTSAGGSSSQQQSALQNYNVKKKIIKLIKNKKSTLSIKLIKLFWIVSLLCISFVTFLSFIFNKNNYDTYIANIQEQRLIIEIIESTFQIISNREYEVLATQTPSKIYPFITLPDQNLLQKYSNDTTSKLEIIKTDFQQIVDRYNSHNLNYLLANNMTINEYFDRGPISFNQSIYYTLRNFLLMIFQYAIIRVNSSDVINNILTNYYQFYTEFSSYLTESYNLSQQSLSDTISFMYMTMILVFSVSLGNIISMSPIYYYNQVKIEEFLKLFSTFPKDKIESMIEIYEESFIFVSNLQSGFKQEKNQDFNFNQEIKYKKRSISNTTNFSKMKIWIIIIQLLSFCLFSIYPFVKYIYGYQTYDYFNYGSSELYIFGKSTFLWSASQGLLYANTNLFLQNQSNKASSTLQDFMNKLIQDNQSLINDFYSLQGQFNQKRWYQGQFNSIILNSFQKDACSSVYNNLSFLTTSQQVNTQKSSLDECNQMNNSIFTNGIMFVLKNYFSIIQEVWSDLFINQQVMNTFVQIYRSLDSKYDFNTIQESYLVFEAILGAVLDASLNILLGISSQLYQIEINLFVYASIVIFLIFGIGWYYFIRKLQSSLNQAKQILCLMSFESIIENPYIMSYVSKNTQLDV</sequence>
<dbReference type="InterPro" id="IPR000014">
    <property type="entry name" value="PAS"/>
</dbReference>
<dbReference type="EMBL" id="GG662440">
    <property type="protein sequence ID" value="EAR84011.2"/>
    <property type="molecule type" value="Genomic_DNA"/>
</dbReference>
<keyword evidence="2 4" id="KW-0812">Transmembrane</keyword>
<gene>
    <name evidence="4" type="ORF">TTHERM_00760580</name>
</gene>
<feature type="transmembrane region" description="Helical" evidence="2">
    <location>
        <begin position="989"/>
        <end position="1014"/>
    </location>
</feature>
<dbReference type="PANTHER" id="PTHR31600">
    <property type="entry name" value="TINY MACROCYSTS PROTEIN B-RELATED"/>
    <property type="match status" value="1"/>
</dbReference>
<feature type="transmembrane region" description="Helical" evidence="2">
    <location>
        <begin position="1327"/>
        <end position="1346"/>
    </location>
</feature>
<name>I7MFJ7_TETTS</name>
<evidence type="ECO:0000259" key="3">
    <source>
        <dbReference type="PROSITE" id="PS50112"/>
    </source>
</evidence>
<dbReference type="RefSeq" id="XP_001031674.2">
    <property type="nucleotide sequence ID" value="XM_001031674.2"/>
</dbReference>
<feature type="transmembrane region" description="Helical" evidence="2">
    <location>
        <begin position="1295"/>
        <end position="1321"/>
    </location>
</feature>
<protein>
    <submittedName>
        <fullName evidence="4">Transmembrane protein, putative</fullName>
    </submittedName>
</protein>
<dbReference type="Proteomes" id="UP000009168">
    <property type="component" value="Unassembled WGS sequence"/>
</dbReference>
<proteinExistence type="predicted"/>
<keyword evidence="5" id="KW-1185">Reference proteome</keyword>
<evidence type="ECO:0000313" key="5">
    <source>
        <dbReference type="Proteomes" id="UP000009168"/>
    </source>
</evidence>
<feature type="transmembrane region" description="Helical" evidence="2">
    <location>
        <begin position="1087"/>
        <end position="1106"/>
    </location>
</feature>
<dbReference type="PROSITE" id="PS50112">
    <property type="entry name" value="PAS"/>
    <property type="match status" value="1"/>
</dbReference>
<dbReference type="PANTHER" id="PTHR31600:SF2">
    <property type="entry name" value="GAMETE ENRICHED GENE 10 PROTEIN-RELATED"/>
    <property type="match status" value="1"/>
</dbReference>
<dbReference type="OrthoDB" id="300923at2759"/>
<evidence type="ECO:0000256" key="2">
    <source>
        <dbReference type="SAM" id="Phobius"/>
    </source>
</evidence>
<organism evidence="4 5">
    <name type="scientific">Tetrahymena thermophila (strain SB210)</name>
    <dbReference type="NCBI Taxonomy" id="312017"/>
    <lineage>
        <taxon>Eukaryota</taxon>
        <taxon>Sar</taxon>
        <taxon>Alveolata</taxon>
        <taxon>Ciliophora</taxon>
        <taxon>Intramacronucleata</taxon>
        <taxon>Oligohymenophorea</taxon>
        <taxon>Hymenostomatida</taxon>
        <taxon>Tetrahymenina</taxon>
        <taxon>Tetrahymenidae</taxon>
        <taxon>Tetrahymena</taxon>
    </lineage>
</organism>
<evidence type="ECO:0000313" key="4">
    <source>
        <dbReference type="EMBL" id="EAR84011.2"/>
    </source>
</evidence>
<dbReference type="InParanoid" id="I7MFJ7"/>
<feature type="region of interest" description="Disordered" evidence="1">
    <location>
        <begin position="718"/>
        <end position="742"/>
    </location>
</feature>